<evidence type="ECO:0000313" key="2">
    <source>
        <dbReference type="EMBL" id="TSA79816.1"/>
    </source>
</evidence>
<dbReference type="GO" id="GO:0004519">
    <property type="term" value="F:endonuclease activity"/>
    <property type="evidence" value="ECO:0007669"/>
    <property type="project" value="UniProtKB-KW"/>
</dbReference>
<keyword evidence="2" id="KW-0378">Hydrolase</keyword>
<dbReference type="InterPro" id="IPR003615">
    <property type="entry name" value="HNH_nuc"/>
</dbReference>
<feature type="domain" description="HNH nuclease" evidence="1">
    <location>
        <begin position="210"/>
        <end position="272"/>
    </location>
</feature>
<dbReference type="Gene3D" id="1.10.30.50">
    <property type="match status" value="1"/>
</dbReference>
<sequence>MLDDTAGMPGFIRSAADDSTYFRSIVLFGTNTASYKFALSRALLVLAAEGRSRVTLPELAPYFTAPLLAHVQRGKRQGTVPSSVFLEGAAAHLCGQLDADAFHALTVQQAFRYVLDVYHRLPGGESATEFFQLERGRLRALVLTDALLALSPIDRQLLDAETEARWDLVEHAWTEGSASETAGRSPTYEEASGELVLVPWRHQTRVSLTRLRPALSGYQKGHCFYCYQPVDMTSGEACHVDHVFPWVLGYRLPDVDLNAVWNLVLSCETCNAGPGGKSDAIPARRFLQRLHRRNSYLIDSHHPLRVALMQDTGSTAEARWTFLTSLETFALEQRSKRWNGRAEHPPVF</sequence>
<dbReference type="RefSeq" id="WP_143722067.1">
    <property type="nucleotide sequence ID" value="NZ_VKDB01000036.1"/>
</dbReference>
<keyword evidence="3" id="KW-1185">Reference proteome</keyword>
<accession>A0A553UI29</accession>
<proteinExistence type="predicted"/>
<dbReference type="Proteomes" id="UP000316092">
    <property type="component" value="Unassembled WGS sequence"/>
</dbReference>
<organism evidence="2 3">
    <name type="scientific">Deinococcus detaillensis</name>
    <dbReference type="NCBI Taxonomy" id="2592048"/>
    <lineage>
        <taxon>Bacteria</taxon>
        <taxon>Thermotogati</taxon>
        <taxon>Deinococcota</taxon>
        <taxon>Deinococci</taxon>
        <taxon>Deinococcales</taxon>
        <taxon>Deinococcaceae</taxon>
        <taxon>Deinococcus</taxon>
    </lineage>
</organism>
<keyword evidence="2" id="KW-0540">Nuclease</keyword>
<protein>
    <submittedName>
        <fullName evidence="2">HNH endonuclease</fullName>
    </submittedName>
</protein>
<name>A0A553UI29_9DEIO</name>
<comment type="caution">
    <text evidence="2">The sequence shown here is derived from an EMBL/GenBank/DDBJ whole genome shotgun (WGS) entry which is preliminary data.</text>
</comment>
<dbReference type="OrthoDB" id="489287at2"/>
<dbReference type="CDD" id="cd00085">
    <property type="entry name" value="HNHc"/>
    <property type="match status" value="1"/>
</dbReference>
<evidence type="ECO:0000313" key="3">
    <source>
        <dbReference type="Proteomes" id="UP000316092"/>
    </source>
</evidence>
<dbReference type="SMART" id="SM00507">
    <property type="entry name" value="HNHc"/>
    <property type="match status" value="1"/>
</dbReference>
<reference evidence="2 3" key="1">
    <citation type="submission" date="2019-07" db="EMBL/GenBank/DDBJ databases">
        <title>Deinococcus detaillus sp. nov., isolated from humus soil in Antarctica.</title>
        <authorList>
            <person name="Zhang K."/>
        </authorList>
    </citation>
    <scope>NUCLEOTIDE SEQUENCE [LARGE SCALE GENOMIC DNA]</scope>
    <source>
        <strain evidence="2 3">H1</strain>
    </source>
</reference>
<keyword evidence="2" id="KW-0255">Endonuclease</keyword>
<evidence type="ECO:0000259" key="1">
    <source>
        <dbReference type="SMART" id="SM00507"/>
    </source>
</evidence>
<dbReference type="AlphaFoldDB" id="A0A553UI29"/>
<gene>
    <name evidence="2" type="ORF">FNU79_17430</name>
</gene>
<dbReference type="EMBL" id="VKDB01000036">
    <property type="protein sequence ID" value="TSA79816.1"/>
    <property type="molecule type" value="Genomic_DNA"/>
</dbReference>